<keyword evidence="2" id="KW-0808">Transferase</keyword>
<proteinExistence type="predicted"/>
<feature type="transmembrane region" description="Helical" evidence="1">
    <location>
        <begin position="32"/>
        <end position="51"/>
    </location>
</feature>
<dbReference type="GO" id="GO:0016409">
    <property type="term" value="F:palmitoyltransferase activity"/>
    <property type="evidence" value="ECO:0007669"/>
    <property type="project" value="InterPro"/>
</dbReference>
<evidence type="ECO:0000313" key="3">
    <source>
        <dbReference type="Proteomes" id="UP000591131"/>
    </source>
</evidence>
<keyword evidence="1" id="KW-1133">Transmembrane helix</keyword>
<sequence length="603" mass="66406">MMGPALILLAFALYGFCTYTYFAVVVYYYNNLLVWLLGTSIGLFLLINMIYNYLKACRTSPGVPPVCDPEAPPNSENDVEAYALQNALQLRLARYNKGYQGFVDSDSSEEGSYVRILDDDEISRRPPAASPFPLCRKCNRGSPRWDISIAYKQAVAMSFVICLAIAFAVGILLGFHTYLVLTNQTTIDFQSNVREARIAKQQGKLFVPVSDTTDGEPSTVDNASPLSCLSMDTSAGYHSIERRLCNGVFMMLEIAERELLGESTQELCEAVVERLTSVAAELTDGNVTSTERGTACGHLAAGVRLTARVFGKTGEMRLEAIEEALLAIRGLIAGCPLTEYSPDRIPPEAQDGIVAGGGILYVGLALYQNRRSPSNAHRARAQDGLGFLHRSSDVREEFEAYIARLYKEVHFPDGDGGNWPEATGLVRVVRKLNDLVWATEVTDSKAENFSHPVVCLPGGRVVIAPVSESIEGIRKGGAVMMDFGVSKPKEDVIYTMWFSSEDGSVRWQVEYTYDHFVDLSHRLIKVDPSCPPVPSAKHNFLNTLLNHQDEIDPPLASKLGHWMKDIVQTHKGPVLEQAVGIGAAMRRAPGNHAPQWFDDNNRA</sequence>
<accession>A0A7J6LBY1</accession>
<dbReference type="Proteomes" id="UP000591131">
    <property type="component" value="Unassembled WGS sequence"/>
</dbReference>
<keyword evidence="1" id="KW-0472">Membrane</keyword>
<keyword evidence="1" id="KW-0812">Transmembrane</keyword>
<reference evidence="2 3" key="1">
    <citation type="submission" date="2020-04" db="EMBL/GenBank/DDBJ databases">
        <title>Perkinsus chesapeaki whole genome sequence.</title>
        <authorList>
            <person name="Bogema D.R."/>
        </authorList>
    </citation>
    <scope>NUCLEOTIDE SEQUENCE [LARGE SCALE GENOMIC DNA]</scope>
    <source>
        <strain evidence="2">ATCC PRA-425</strain>
    </source>
</reference>
<evidence type="ECO:0000313" key="2">
    <source>
        <dbReference type="EMBL" id="KAF4656754.1"/>
    </source>
</evidence>
<organism evidence="2 3">
    <name type="scientific">Perkinsus chesapeaki</name>
    <name type="common">Clam parasite</name>
    <name type="synonym">Perkinsus andrewsi</name>
    <dbReference type="NCBI Taxonomy" id="330153"/>
    <lineage>
        <taxon>Eukaryota</taxon>
        <taxon>Sar</taxon>
        <taxon>Alveolata</taxon>
        <taxon>Perkinsozoa</taxon>
        <taxon>Perkinsea</taxon>
        <taxon>Perkinsida</taxon>
        <taxon>Perkinsidae</taxon>
        <taxon>Perkinsus</taxon>
    </lineage>
</organism>
<keyword evidence="3" id="KW-1185">Reference proteome</keyword>
<dbReference type="PANTHER" id="PTHR12246">
    <property type="entry name" value="PALMITOYLTRANSFERASE ZDHHC16"/>
    <property type="match status" value="1"/>
</dbReference>
<dbReference type="AlphaFoldDB" id="A0A7J6LBY1"/>
<evidence type="ECO:0000256" key="1">
    <source>
        <dbReference type="SAM" id="Phobius"/>
    </source>
</evidence>
<dbReference type="OrthoDB" id="331948at2759"/>
<feature type="transmembrane region" description="Helical" evidence="1">
    <location>
        <begin position="154"/>
        <end position="181"/>
    </location>
</feature>
<name>A0A7J6LBY1_PERCH</name>
<gene>
    <name evidence="2" type="primary">ZDHHC15_5</name>
    <name evidence="2" type="ORF">FOL47_008758</name>
</gene>
<dbReference type="EMBL" id="JAAPAO010000579">
    <property type="protein sequence ID" value="KAF4656754.1"/>
    <property type="molecule type" value="Genomic_DNA"/>
</dbReference>
<dbReference type="InterPro" id="IPR039859">
    <property type="entry name" value="PFA4/ZDH16/20/ERF2-like"/>
</dbReference>
<comment type="caution">
    <text evidence="2">The sequence shown here is derived from an EMBL/GenBank/DDBJ whole genome shotgun (WGS) entry which is preliminary data.</text>
</comment>
<protein>
    <submittedName>
        <fullName evidence="2">Palmitoyltransferase zdhhc15</fullName>
    </submittedName>
</protein>